<comment type="caution">
    <text evidence="16">The sequence shown here is derived from an EMBL/GenBank/DDBJ whole genome shotgun (WGS) entry which is preliminary data.</text>
</comment>
<proteinExistence type="inferred from homology"/>
<comment type="similarity">
    <text evidence="3">Belongs to the multi antimicrobial extrusion (MATE) (TC 2.A.66.1) family. MepA subfamily.</text>
</comment>
<evidence type="ECO:0000313" key="16">
    <source>
        <dbReference type="EMBL" id="OPJ57418.1"/>
    </source>
</evidence>
<dbReference type="RefSeq" id="WP_079428039.1">
    <property type="nucleotide sequence ID" value="NZ_MZGV01000085.1"/>
</dbReference>
<evidence type="ECO:0000256" key="12">
    <source>
        <dbReference type="ARBA" id="ARBA00023136"/>
    </source>
</evidence>
<feature type="transmembrane region" description="Helical" evidence="15">
    <location>
        <begin position="137"/>
        <end position="159"/>
    </location>
</feature>
<dbReference type="GO" id="GO:0042910">
    <property type="term" value="F:xenobiotic transmembrane transporter activity"/>
    <property type="evidence" value="ECO:0007669"/>
    <property type="project" value="InterPro"/>
</dbReference>
<feature type="transmembrane region" description="Helical" evidence="15">
    <location>
        <begin position="330"/>
        <end position="351"/>
    </location>
</feature>
<dbReference type="GO" id="GO:0005886">
    <property type="term" value="C:plasma membrane"/>
    <property type="evidence" value="ECO:0007669"/>
    <property type="project" value="UniProtKB-SubCell"/>
</dbReference>
<comment type="function">
    <text evidence="1">Multidrug efflux pump.</text>
</comment>
<evidence type="ECO:0000313" key="17">
    <source>
        <dbReference type="Proteomes" id="UP000190080"/>
    </source>
</evidence>
<feature type="transmembrane region" description="Helical" evidence="15">
    <location>
        <begin position="276"/>
        <end position="309"/>
    </location>
</feature>
<evidence type="ECO:0000256" key="9">
    <source>
        <dbReference type="ARBA" id="ARBA00022692"/>
    </source>
</evidence>
<dbReference type="OrthoDB" id="9811110at2"/>
<dbReference type="InterPro" id="IPR050222">
    <property type="entry name" value="MATE_MdtK"/>
</dbReference>
<dbReference type="NCBIfam" id="TIGR00797">
    <property type="entry name" value="matE"/>
    <property type="match status" value="1"/>
</dbReference>
<dbReference type="EMBL" id="MZGV01000085">
    <property type="protein sequence ID" value="OPJ57418.1"/>
    <property type="molecule type" value="Genomic_DNA"/>
</dbReference>
<evidence type="ECO:0000256" key="6">
    <source>
        <dbReference type="ARBA" id="ARBA00022448"/>
    </source>
</evidence>
<evidence type="ECO:0000256" key="7">
    <source>
        <dbReference type="ARBA" id="ARBA00022449"/>
    </source>
</evidence>
<comment type="subcellular location">
    <subcellularLocation>
        <location evidence="2">Cell membrane</location>
        <topology evidence="2">Multi-pass membrane protein</topology>
    </subcellularLocation>
</comment>
<sequence>MGSNNTIFNNSRVGRILLKFAIPSIISLLVLELYNMVDTVFVGRYIGPNAIGALTIAFPIQRFIIAVGMLISIGASTRVARSLGEKNMKALKDTIINAFVLTTVTLITVCFIIFLFRKNLIAGFGANGEIFSLANKYVSIILIGGVFQCLFTVACYIMTALGNTKVTLYANIIGTLMNLVINYILVAIFDIGVSGAAIATIVSQIAAFIYSMHKFREVNRYFNLKFDLKNVHLSFNKTIMFSIAAIGFSTFITEISDAVVSVVLNHMLSVSGGDEAIIIIGVTTRISMFIFVTLIGISSGMQPIIAYYYGAGNFQKMRETLKKAIQAISAATMVFWVTFMVFTKQIIGFFLEDTSLLADAVTAFRICISLMPLLGIYYICIYYYQATKEPRKSFLLSIYGQIILLIPIAAFLIQLIGVTGAWLAYPISHLITFITSIYFIRKALSAESIEEQVVPEKIHA</sequence>
<keyword evidence="9 15" id="KW-0812">Transmembrane</keyword>
<evidence type="ECO:0000256" key="14">
    <source>
        <dbReference type="ARBA" id="ARBA00031636"/>
    </source>
</evidence>
<evidence type="ECO:0000256" key="11">
    <source>
        <dbReference type="ARBA" id="ARBA00023065"/>
    </source>
</evidence>
<dbReference type="GO" id="GO:0015297">
    <property type="term" value="F:antiporter activity"/>
    <property type="evidence" value="ECO:0007669"/>
    <property type="project" value="UniProtKB-KW"/>
</dbReference>
<evidence type="ECO:0000256" key="1">
    <source>
        <dbReference type="ARBA" id="ARBA00003408"/>
    </source>
</evidence>
<accession>A0A1V4IBP0</accession>
<keyword evidence="10 15" id="KW-1133">Transmembrane helix</keyword>
<reference evidence="16 17" key="1">
    <citation type="submission" date="2017-03" db="EMBL/GenBank/DDBJ databases">
        <title>Genome sequence of Clostridium oryzae DSM 28571.</title>
        <authorList>
            <person name="Poehlein A."/>
            <person name="Daniel R."/>
        </authorList>
    </citation>
    <scope>NUCLEOTIDE SEQUENCE [LARGE SCALE GENOMIC DNA]</scope>
    <source>
        <strain evidence="16 17">DSM 28571</strain>
    </source>
</reference>
<dbReference type="GO" id="GO:0006811">
    <property type="term" value="P:monoatomic ion transport"/>
    <property type="evidence" value="ECO:0007669"/>
    <property type="project" value="UniProtKB-KW"/>
</dbReference>
<keyword evidence="7" id="KW-0050">Antiport</keyword>
<evidence type="ECO:0000256" key="8">
    <source>
        <dbReference type="ARBA" id="ARBA00022475"/>
    </source>
</evidence>
<feature type="transmembrane region" description="Helical" evidence="15">
    <location>
        <begin position="363"/>
        <end position="384"/>
    </location>
</feature>
<dbReference type="Pfam" id="PF01554">
    <property type="entry name" value="MatE"/>
    <property type="match status" value="2"/>
</dbReference>
<feature type="transmembrane region" description="Helical" evidence="15">
    <location>
        <begin position="191"/>
        <end position="210"/>
    </location>
</feature>
<keyword evidence="6" id="KW-0813">Transport</keyword>
<feature type="transmembrane region" description="Helical" evidence="15">
    <location>
        <begin position="166"/>
        <end position="185"/>
    </location>
</feature>
<dbReference type="CDD" id="cd13143">
    <property type="entry name" value="MATE_MepA_like"/>
    <property type="match status" value="1"/>
</dbReference>
<dbReference type="AlphaFoldDB" id="A0A1V4IBP0"/>
<evidence type="ECO:0000256" key="3">
    <source>
        <dbReference type="ARBA" id="ARBA00008417"/>
    </source>
</evidence>
<dbReference type="PANTHER" id="PTHR43298">
    <property type="entry name" value="MULTIDRUG RESISTANCE PROTEIN NORM-RELATED"/>
    <property type="match status" value="1"/>
</dbReference>
<keyword evidence="17" id="KW-1185">Reference proteome</keyword>
<dbReference type="STRING" id="1450648.CLORY_41110"/>
<dbReference type="Proteomes" id="UP000190080">
    <property type="component" value="Unassembled WGS sequence"/>
</dbReference>
<gene>
    <name evidence="16" type="primary">mepA_7</name>
    <name evidence="16" type="ORF">CLORY_41110</name>
</gene>
<protein>
    <recommendedName>
        <fullName evidence="5">Multidrug export protein MepA</fullName>
    </recommendedName>
    <alternativeName>
        <fullName evidence="14">Multidrug-efflux transporter</fullName>
    </alternativeName>
    <alternativeName>
        <fullName evidence="4">Probable multidrug resistance protein NorM</fullName>
    </alternativeName>
</protein>
<feature type="transmembrane region" description="Helical" evidence="15">
    <location>
        <begin position="239"/>
        <end position="264"/>
    </location>
</feature>
<keyword evidence="13" id="KW-0046">Antibiotic resistance</keyword>
<feature type="transmembrane region" description="Helical" evidence="15">
    <location>
        <begin position="94"/>
        <end position="117"/>
    </location>
</feature>
<feature type="transmembrane region" description="Helical" evidence="15">
    <location>
        <begin position="396"/>
        <end position="416"/>
    </location>
</feature>
<evidence type="ECO:0000256" key="2">
    <source>
        <dbReference type="ARBA" id="ARBA00004651"/>
    </source>
</evidence>
<dbReference type="PIRSF" id="PIRSF006603">
    <property type="entry name" value="DinF"/>
    <property type="match status" value="1"/>
</dbReference>
<feature type="transmembrane region" description="Helical" evidence="15">
    <location>
        <begin position="422"/>
        <end position="440"/>
    </location>
</feature>
<dbReference type="PANTHER" id="PTHR43298:SF2">
    <property type="entry name" value="FMN_FAD EXPORTER YEEO-RELATED"/>
    <property type="match status" value="1"/>
</dbReference>
<evidence type="ECO:0000256" key="13">
    <source>
        <dbReference type="ARBA" id="ARBA00023251"/>
    </source>
</evidence>
<dbReference type="InterPro" id="IPR002528">
    <property type="entry name" value="MATE_fam"/>
</dbReference>
<keyword evidence="12 15" id="KW-0472">Membrane</keyword>
<evidence type="ECO:0000256" key="15">
    <source>
        <dbReference type="SAM" id="Phobius"/>
    </source>
</evidence>
<dbReference type="InterPro" id="IPR045070">
    <property type="entry name" value="MATE_MepA-like"/>
</dbReference>
<keyword evidence="8" id="KW-1003">Cell membrane</keyword>
<evidence type="ECO:0000256" key="4">
    <source>
        <dbReference type="ARBA" id="ARBA00020268"/>
    </source>
</evidence>
<dbReference type="InterPro" id="IPR048279">
    <property type="entry name" value="MdtK-like"/>
</dbReference>
<keyword evidence="11" id="KW-0406">Ion transport</keyword>
<evidence type="ECO:0000256" key="10">
    <source>
        <dbReference type="ARBA" id="ARBA00022989"/>
    </source>
</evidence>
<organism evidence="16 17">
    <name type="scientific">Clostridium oryzae</name>
    <dbReference type="NCBI Taxonomy" id="1450648"/>
    <lineage>
        <taxon>Bacteria</taxon>
        <taxon>Bacillati</taxon>
        <taxon>Bacillota</taxon>
        <taxon>Clostridia</taxon>
        <taxon>Eubacteriales</taxon>
        <taxon>Clostridiaceae</taxon>
        <taxon>Clostridium</taxon>
    </lineage>
</organism>
<dbReference type="GO" id="GO:0046677">
    <property type="term" value="P:response to antibiotic"/>
    <property type="evidence" value="ECO:0007669"/>
    <property type="project" value="UniProtKB-KW"/>
</dbReference>
<feature type="transmembrane region" description="Helical" evidence="15">
    <location>
        <begin position="16"/>
        <end position="37"/>
    </location>
</feature>
<evidence type="ECO:0000256" key="5">
    <source>
        <dbReference type="ARBA" id="ARBA00022106"/>
    </source>
</evidence>
<feature type="transmembrane region" description="Helical" evidence="15">
    <location>
        <begin position="49"/>
        <end position="73"/>
    </location>
</feature>
<name>A0A1V4IBP0_9CLOT</name>